<feature type="transmembrane region" description="Helical" evidence="3">
    <location>
        <begin position="12"/>
        <end position="31"/>
    </location>
</feature>
<dbReference type="SUPFAM" id="SSF56300">
    <property type="entry name" value="Metallo-dependent phosphatases"/>
    <property type="match status" value="1"/>
</dbReference>
<proteinExistence type="predicted"/>
<dbReference type="InterPro" id="IPR033308">
    <property type="entry name" value="PGAP5/Cdc1/Ted1"/>
</dbReference>
<dbReference type="EMBL" id="KN847476">
    <property type="protein sequence ID" value="KIX07660.1"/>
    <property type="molecule type" value="Genomic_DNA"/>
</dbReference>
<evidence type="ECO:0000256" key="2">
    <source>
        <dbReference type="SAM" id="MobiDB-lite"/>
    </source>
</evidence>
<dbReference type="PANTHER" id="PTHR13315:SF1">
    <property type="entry name" value="PROTEIN TED1"/>
    <property type="match status" value="1"/>
</dbReference>
<keyword evidence="1 3" id="KW-0472">Membrane</keyword>
<dbReference type="GO" id="GO:0005783">
    <property type="term" value="C:endoplasmic reticulum"/>
    <property type="evidence" value="ECO:0007669"/>
    <property type="project" value="TreeGrafter"/>
</dbReference>
<organism evidence="4 5">
    <name type="scientific">Rhinocladiella mackenziei CBS 650.93</name>
    <dbReference type="NCBI Taxonomy" id="1442369"/>
    <lineage>
        <taxon>Eukaryota</taxon>
        <taxon>Fungi</taxon>
        <taxon>Dikarya</taxon>
        <taxon>Ascomycota</taxon>
        <taxon>Pezizomycotina</taxon>
        <taxon>Eurotiomycetes</taxon>
        <taxon>Chaetothyriomycetidae</taxon>
        <taxon>Chaetothyriales</taxon>
        <taxon>Herpotrichiellaceae</taxon>
        <taxon>Rhinocladiella</taxon>
    </lineage>
</organism>
<evidence type="ECO:0000256" key="1">
    <source>
        <dbReference type="ARBA" id="ARBA00023136"/>
    </source>
</evidence>
<dbReference type="InterPro" id="IPR029052">
    <property type="entry name" value="Metallo-depent_PP-like"/>
</dbReference>
<feature type="transmembrane region" description="Helical" evidence="3">
    <location>
        <begin position="502"/>
        <end position="522"/>
    </location>
</feature>
<evidence type="ECO:0000313" key="4">
    <source>
        <dbReference type="EMBL" id="KIX07660.1"/>
    </source>
</evidence>
<dbReference type="AlphaFoldDB" id="A0A0D2JEP1"/>
<feature type="compositionally biased region" description="Polar residues" evidence="2">
    <location>
        <begin position="542"/>
        <end position="557"/>
    </location>
</feature>
<dbReference type="VEuPathDB" id="FungiDB:Z518_02313"/>
<feature type="region of interest" description="Disordered" evidence="2">
    <location>
        <begin position="534"/>
        <end position="557"/>
    </location>
</feature>
<dbReference type="PANTHER" id="PTHR13315">
    <property type="entry name" value="METALLO PHOSPHOESTERASE RELATED"/>
    <property type="match status" value="1"/>
</dbReference>
<dbReference type="GO" id="GO:0016020">
    <property type="term" value="C:membrane"/>
    <property type="evidence" value="ECO:0007669"/>
    <property type="project" value="GOC"/>
</dbReference>
<dbReference type="OrthoDB" id="9984693at2759"/>
<keyword evidence="5" id="KW-1185">Reference proteome</keyword>
<keyword evidence="3" id="KW-1133">Transmembrane helix</keyword>
<dbReference type="STRING" id="1442369.A0A0D2JEP1"/>
<reference evidence="4 5" key="1">
    <citation type="submission" date="2015-01" db="EMBL/GenBank/DDBJ databases">
        <title>The Genome Sequence of Rhinocladiella mackenzie CBS 650.93.</title>
        <authorList>
            <consortium name="The Broad Institute Genomics Platform"/>
            <person name="Cuomo C."/>
            <person name="de Hoog S."/>
            <person name="Gorbushina A."/>
            <person name="Stielow B."/>
            <person name="Teixiera M."/>
            <person name="Abouelleil A."/>
            <person name="Chapman S.B."/>
            <person name="Priest M."/>
            <person name="Young S.K."/>
            <person name="Wortman J."/>
            <person name="Nusbaum C."/>
            <person name="Birren B."/>
        </authorList>
    </citation>
    <scope>NUCLEOTIDE SEQUENCE [LARGE SCALE GENOMIC DNA]</scope>
    <source>
        <strain evidence="4 5">CBS 650.93</strain>
    </source>
</reference>
<name>A0A0D2JEP1_9EURO</name>
<dbReference type="Proteomes" id="UP000053617">
    <property type="component" value="Unassembled WGS sequence"/>
</dbReference>
<gene>
    <name evidence="4" type="ORF">Z518_02313</name>
</gene>
<evidence type="ECO:0000256" key="3">
    <source>
        <dbReference type="SAM" id="Phobius"/>
    </source>
</evidence>
<keyword evidence="3" id="KW-0812">Transmembrane</keyword>
<sequence length="557" mass="63335">MYISGLADKLLRLLFPIALCLTAYLYLYPAFHGCVFPAKDASTVTAFIETVAQHWGSFRGSHASHGPSRIPFRLLVLADPQLEGDSSLPKPEDGFIPKLGRHWTRLRATESQEIFLNILLTAREIWLHDFPEALQALRKRLDLFGNDHYLGHVYRVLHWWTMPTHVTVLGDLIGSQWVTDEEFDWRGWRFWNRVFGKGQKVENEIWTMENKEEEKIFDMNDTSWTNNIINIAGNHDVGYAGDISRHRMERFERVFGRANWDVRFQYPRTNGTLTGQETSVPPSLHLIVLNSLILDTPALSEDLQAETYDYLNGLISHRLRPVEDHSSFTLLLTHLPLHKKKGICTDAPFFDYWGNDDGGGVYKPRGLKEQNHLSEYVSHQGTLEALFGMSGNLDAPAHGQGRHGLILTGHDHEGCDVWHFIPSDSVWSGSSQDIEEDRKTKWDTVRWKEANGSDSHTGLRELTLRSMMGDYGGNAGLLSAWFEFETGEWKYNVHMCGLNLKVWWAVHVVDLVAIGFLLFSLVRSSLIAITSQPAESKHGSSTKKTNTPGRQTKSLVD</sequence>
<evidence type="ECO:0000313" key="5">
    <source>
        <dbReference type="Proteomes" id="UP000053617"/>
    </source>
</evidence>
<dbReference type="GO" id="GO:0006506">
    <property type="term" value="P:GPI anchor biosynthetic process"/>
    <property type="evidence" value="ECO:0007669"/>
    <property type="project" value="InterPro"/>
</dbReference>
<dbReference type="HOGENOM" id="CLU_021690_0_0_1"/>
<protein>
    <recommendedName>
        <fullName evidence="6">Calcineurin-like phosphoesterase domain-containing protein</fullName>
    </recommendedName>
</protein>
<accession>A0A0D2JEP1</accession>
<dbReference type="RefSeq" id="XP_013274796.1">
    <property type="nucleotide sequence ID" value="XM_013419342.1"/>
</dbReference>
<evidence type="ECO:0008006" key="6">
    <source>
        <dbReference type="Google" id="ProtNLM"/>
    </source>
</evidence>
<dbReference type="GeneID" id="25290384"/>